<feature type="compositionally biased region" description="Basic and acidic residues" evidence="1">
    <location>
        <begin position="28"/>
        <end position="46"/>
    </location>
</feature>
<organism evidence="2 3">
    <name type="scientific">Thalassiosira oceanica</name>
    <name type="common">Marine diatom</name>
    <dbReference type="NCBI Taxonomy" id="159749"/>
    <lineage>
        <taxon>Eukaryota</taxon>
        <taxon>Sar</taxon>
        <taxon>Stramenopiles</taxon>
        <taxon>Ochrophyta</taxon>
        <taxon>Bacillariophyta</taxon>
        <taxon>Coscinodiscophyceae</taxon>
        <taxon>Thalassiosirophycidae</taxon>
        <taxon>Thalassiosirales</taxon>
        <taxon>Thalassiosiraceae</taxon>
        <taxon>Thalassiosira</taxon>
    </lineage>
</organism>
<evidence type="ECO:0000313" key="3">
    <source>
        <dbReference type="Proteomes" id="UP000266841"/>
    </source>
</evidence>
<feature type="non-terminal residue" evidence="2">
    <location>
        <position position="117"/>
    </location>
</feature>
<feature type="region of interest" description="Disordered" evidence="1">
    <location>
        <begin position="1"/>
        <end position="98"/>
    </location>
</feature>
<dbReference type="EMBL" id="AGNL01004487">
    <property type="protein sequence ID" value="EJK73452.1"/>
    <property type="molecule type" value="Genomic_DNA"/>
</dbReference>
<proteinExistence type="predicted"/>
<reference evidence="2 3" key="1">
    <citation type="journal article" date="2012" name="Genome Biol.">
        <title>Genome and low-iron response of an oceanic diatom adapted to chronic iron limitation.</title>
        <authorList>
            <person name="Lommer M."/>
            <person name="Specht M."/>
            <person name="Roy A.S."/>
            <person name="Kraemer L."/>
            <person name="Andreson R."/>
            <person name="Gutowska M.A."/>
            <person name="Wolf J."/>
            <person name="Bergner S.V."/>
            <person name="Schilhabel M.B."/>
            <person name="Klostermeier U.C."/>
            <person name="Beiko R.G."/>
            <person name="Rosenstiel P."/>
            <person name="Hippler M."/>
            <person name="Laroche J."/>
        </authorList>
    </citation>
    <scope>NUCLEOTIDE SEQUENCE [LARGE SCALE GENOMIC DNA]</scope>
    <source>
        <strain evidence="2 3">CCMP1005</strain>
    </source>
</reference>
<dbReference type="AlphaFoldDB" id="K0TNE4"/>
<comment type="caution">
    <text evidence="2">The sequence shown here is derived from an EMBL/GenBank/DDBJ whole genome shotgun (WGS) entry which is preliminary data.</text>
</comment>
<name>K0TNE4_THAOC</name>
<evidence type="ECO:0000313" key="2">
    <source>
        <dbReference type="EMBL" id="EJK73452.1"/>
    </source>
</evidence>
<protein>
    <submittedName>
        <fullName evidence="2">Uncharacterized protein</fullName>
    </submittedName>
</protein>
<feature type="compositionally biased region" description="Polar residues" evidence="1">
    <location>
        <begin position="12"/>
        <end position="26"/>
    </location>
</feature>
<dbReference type="Proteomes" id="UP000266841">
    <property type="component" value="Unassembled WGS sequence"/>
</dbReference>
<sequence length="117" mass="12703">MEKRKHGKDVNITWQQASIGKTSVNTGHHGECIRSSKETGDADRAKTPPPATTAKRRGPATTVMSVTTSLGPAHNSGGRHGLEPKRYVPGAPFPTERPETIQYPVNYQHGLTIFKST</sequence>
<accession>K0TNE4</accession>
<gene>
    <name evidence="2" type="ORF">THAOC_04922</name>
</gene>
<evidence type="ECO:0000256" key="1">
    <source>
        <dbReference type="SAM" id="MobiDB-lite"/>
    </source>
</evidence>
<keyword evidence="3" id="KW-1185">Reference proteome</keyword>